<proteinExistence type="inferred from homology"/>
<dbReference type="AlphaFoldDB" id="A0A1I2LFR6"/>
<reference evidence="2 3" key="1">
    <citation type="submission" date="2016-10" db="EMBL/GenBank/DDBJ databases">
        <authorList>
            <person name="de Groot N.N."/>
        </authorList>
    </citation>
    <scope>NUCLEOTIDE SEQUENCE [LARGE SCALE GENOMIC DNA]</scope>
    <source>
        <strain evidence="2 3">OK461</strain>
    </source>
</reference>
<organism evidence="2 3">
    <name type="scientific">Streptomyces mirabilis</name>
    <dbReference type="NCBI Taxonomy" id="68239"/>
    <lineage>
        <taxon>Bacteria</taxon>
        <taxon>Bacillati</taxon>
        <taxon>Actinomycetota</taxon>
        <taxon>Actinomycetes</taxon>
        <taxon>Kitasatosporales</taxon>
        <taxon>Streptomycetaceae</taxon>
        <taxon>Streptomyces</taxon>
    </lineage>
</organism>
<dbReference type="RefSeq" id="WP_218171516.1">
    <property type="nucleotide sequence ID" value="NZ_FONR01000011.1"/>
</dbReference>
<dbReference type="EMBL" id="FONR01000011">
    <property type="protein sequence ID" value="SFF75981.1"/>
    <property type="molecule type" value="Genomic_DNA"/>
</dbReference>
<comment type="similarity">
    <text evidence="1">Belongs to the UPF0098 family.</text>
</comment>
<dbReference type="InterPro" id="IPR005247">
    <property type="entry name" value="YbhB_YbcL/LppC-like"/>
</dbReference>
<protein>
    <recommendedName>
        <fullName evidence="4">Phospholipid-binding protein, PBP family</fullName>
    </recommendedName>
</protein>
<dbReference type="Proteomes" id="UP000181942">
    <property type="component" value="Unassembled WGS sequence"/>
</dbReference>
<dbReference type="Pfam" id="PF01161">
    <property type="entry name" value="PBP"/>
    <property type="match status" value="1"/>
</dbReference>
<evidence type="ECO:0008006" key="4">
    <source>
        <dbReference type="Google" id="ProtNLM"/>
    </source>
</evidence>
<gene>
    <name evidence="2" type="ORF">SAMN02787118_111348</name>
</gene>
<dbReference type="SUPFAM" id="SSF49777">
    <property type="entry name" value="PEBP-like"/>
    <property type="match status" value="1"/>
</dbReference>
<dbReference type="InterPro" id="IPR036610">
    <property type="entry name" value="PEBP-like_sf"/>
</dbReference>
<dbReference type="PANTHER" id="PTHR30289">
    <property type="entry name" value="UNCHARACTERIZED PROTEIN YBCL-RELATED"/>
    <property type="match status" value="1"/>
</dbReference>
<sequence>MSSPYDTMPAVPEFAVMSADVTDGAPLSVAQFAAMSGAAGAEDRSPQLSWGGFPAATRSFVVTMYDPDAPTPSGFWHWAVADIAADVTSLDAGAGTPGNGGLPDGAFHVSNDVRATAYVGAAPPSGTGKHRYYIAVNALDIPSVTALGITPESTPAALSFFILQHTLARAVLVPWAGE</sequence>
<dbReference type="PANTHER" id="PTHR30289:SF1">
    <property type="entry name" value="PEBP (PHOSPHATIDYLETHANOLAMINE-BINDING PROTEIN) FAMILY PROTEIN"/>
    <property type="match status" value="1"/>
</dbReference>
<evidence type="ECO:0000313" key="2">
    <source>
        <dbReference type="EMBL" id="SFF75981.1"/>
    </source>
</evidence>
<name>A0A1I2LFR6_9ACTN</name>
<evidence type="ECO:0000313" key="3">
    <source>
        <dbReference type="Proteomes" id="UP000181942"/>
    </source>
</evidence>
<dbReference type="InterPro" id="IPR008914">
    <property type="entry name" value="PEBP"/>
</dbReference>
<accession>A0A1I2LFR6</accession>
<dbReference type="NCBIfam" id="TIGR00481">
    <property type="entry name" value="YbhB/YbcL family Raf kinase inhibitor-like protein"/>
    <property type="match status" value="1"/>
</dbReference>
<evidence type="ECO:0000256" key="1">
    <source>
        <dbReference type="ARBA" id="ARBA00007120"/>
    </source>
</evidence>
<dbReference type="CDD" id="cd00865">
    <property type="entry name" value="PEBP_bact_arch"/>
    <property type="match status" value="1"/>
</dbReference>
<dbReference type="Gene3D" id="3.90.280.10">
    <property type="entry name" value="PEBP-like"/>
    <property type="match status" value="1"/>
</dbReference>